<keyword evidence="7 8" id="KW-0472">Membrane</keyword>
<dbReference type="GO" id="GO:0005524">
    <property type="term" value="F:ATP binding"/>
    <property type="evidence" value="ECO:0007669"/>
    <property type="project" value="UniProtKB-KW"/>
</dbReference>
<comment type="caution">
    <text evidence="11">The sequence shown here is derived from an EMBL/GenBank/DDBJ whole genome shotgun (WGS) entry which is preliminary data.</text>
</comment>
<name>A0A0R2XJZ0_9BACT</name>
<evidence type="ECO:0000256" key="3">
    <source>
        <dbReference type="ARBA" id="ARBA00022692"/>
    </source>
</evidence>
<reference evidence="11 12" key="1">
    <citation type="submission" date="2015-10" db="EMBL/GenBank/DDBJ databases">
        <title>Metagenome-Assembled Genomes uncover a global brackish microbiome.</title>
        <authorList>
            <person name="Hugerth L.W."/>
            <person name="Larsson J."/>
            <person name="Alneberg J."/>
            <person name="Lindh M.V."/>
            <person name="Legrand C."/>
            <person name="Pinhassi J."/>
            <person name="Andersson A.F."/>
        </authorList>
    </citation>
    <scope>NUCLEOTIDE SEQUENCE [LARGE SCALE GENOMIC DNA]</scope>
    <source>
        <strain evidence="11">BACL9 MAG-120924-bin69</strain>
    </source>
</reference>
<dbReference type="Proteomes" id="UP000051220">
    <property type="component" value="Unassembled WGS sequence"/>
</dbReference>
<evidence type="ECO:0000313" key="12">
    <source>
        <dbReference type="Proteomes" id="UP000051220"/>
    </source>
</evidence>
<dbReference type="InterPro" id="IPR017871">
    <property type="entry name" value="ABC_transporter-like_CS"/>
</dbReference>
<dbReference type="EMBL" id="LIDN01000146">
    <property type="protein sequence ID" value="KRP33374.1"/>
    <property type="molecule type" value="Genomic_DNA"/>
</dbReference>
<dbReference type="Pfam" id="PF01061">
    <property type="entry name" value="ABC2_membrane"/>
    <property type="match status" value="1"/>
</dbReference>
<dbReference type="PANTHER" id="PTHR48041">
    <property type="entry name" value="ABC TRANSPORTER G FAMILY MEMBER 28"/>
    <property type="match status" value="1"/>
</dbReference>
<evidence type="ECO:0000313" key="11">
    <source>
        <dbReference type="EMBL" id="KRP33374.1"/>
    </source>
</evidence>
<dbReference type="CDD" id="cd03225">
    <property type="entry name" value="ABC_cobalt_CbiO_domain1"/>
    <property type="match status" value="1"/>
</dbReference>
<evidence type="ECO:0000256" key="5">
    <source>
        <dbReference type="ARBA" id="ARBA00022840"/>
    </source>
</evidence>
<dbReference type="PROSITE" id="PS00211">
    <property type="entry name" value="ABC_TRANSPORTER_1"/>
    <property type="match status" value="1"/>
</dbReference>
<dbReference type="SUPFAM" id="SSF52540">
    <property type="entry name" value="P-loop containing nucleoside triphosphate hydrolases"/>
    <property type="match status" value="1"/>
</dbReference>
<dbReference type="InterPro" id="IPR027417">
    <property type="entry name" value="P-loop_NTPase"/>
</dbReference>
<keyword evidence="6 8" id="KW-1133">Transmembrane helix</keyword>
<dbReference type="InterPro" id="IPR050352">
    <property type="entry name" value="ABCG_transporters"/>
</dbReference>
<dbReference type="InterPro" id="IPR003593">
    <property type="entry name" value="AAA+_ATPase"/>
</dbReference>
<dbReference type="SMART" id="SM00382">
    <property type="entry name" value="AAA"/>
    <property type="match status" value="1"/>
</dbReference>
<dbReference type="PANTHER" id="PTHR48041:SF139">
    <property type="entry name" value="PROTEIN SCARLET"/>
    <property type="match status" value="1"/>
</dbReference>
<accession>A0A0R2XJZ0</accession>
<dbReference type="InterPro" id="IPR013525">
    <property type="entry name" value="ABC2_TM"/>
</dbReference>
<evidence type="ECO:0000256" key="2">
    <source>
        <dbReference type="ARBA" id="ARBA00022448"/>
    </source>
</evidence>
<dbReference type="AlphaFoldDB" id="A0A0R2XJZ0"/>
<dbReference type="PROSITE" id="PS50206">
    <property type="entry name" value="RHODANESE_3"/>
    <property type="match status" value="1"/>
</dbReference>
<evidence type="ECO:0000256" key="1">
    <source>
        <dbReference type="ARBA" id="ARBA00004141"/>
    </source>
</evidence>
<dbReference type="GO" id="GO:0016020">
    <property type="term" value="C:membrane"/>
    <property type="evidence" value="ECO:0007669"/>
    <property type="project" value="UniProtKB-SubCell"/>
</dbReference>
<dbReference type="Gene3D" id="3.40.50.300">
    <property type="entry name" value="P-loop containing nucleotide triphosphate hydrolases"/>
    <property type="match status" value="1"/>
</dbReference>
<keyword evidence="5" id="KW-0067">ATP-binding</keyword>
<proteinExistence type="predicted"/>
<keyword evidence="4" id="KW-0547">Nucleotide-binding</keyword>
<feature type="transmembrane region" description="Helical" evidence="8">
    <location>
        <begin position="441"/>
        <end position="461"/>
    </location>
</feature>
<evidence type="ECO:0000256" key="8">
    <source>
        <dbReference type="SAM" id="Phobius"/>
    </source>
</evidence>
<dbReference type="PROSITE" id="PS50893">
    <property type="entry name" value="ABC_TRANSPORTER_2"/>
    <property type="match status" value="1"/>
</dbReference>
<evidence type="ECO:0000259" key="9">
    <source>
        <dbReference type="PROSITE" id="PS50206"/>
    </source>
</evidence>
<dbReference type="Pfam" id="PF00005">
    <property type="entry name" value="ABC_tran"/>
    <property type="match status" value="1"/>
</dbReference>
<dbReference type="InterPro" id="IPR003439">
    <property type="entry name" value="ABC_transporter-like_ATP-bd"/>
</dbReference>
<evidence type="ECO:0000259" key="10">
    <source>
        <dbReference type="PROSITE" id="PS50893"/>
    </source>
</evidence>
<dbReference type="GO" id="GO:0140359">
    <property type="term" value="F:ABC-type transporter activity"/>
    <property type="evidence" value="ECO:0007669"/>
    <property type="project" value="InterPro"/>
</dbReference>
<feature type="domain" description="Rhodanese" evidence="9">
    <location>
        <begin position="201"/>
        <end position="223"/>
    </location>
</feature>
<feature type="domain" description="ABC transporter" evidence="10">
    <location>
        <begin position="4"/>
        <end position="234"/>
    </location>
</feature>
<sequence>MLALHSICLEMEGVENPLLSEISALFPTRHFGAILGPSGCGKSTLLKVIAGILPHTSGSIYWQGKNLEDEDLPAHQLGYVPQFSCTHPRLTVRENLVYGARLRQKGTRQQIEERVDQVSEETGLIDLQDRPAGVLSGGQLRRLGLAMELTTRPSLLLADEVTSGLDPKSEEEIIALLASLSQEQGRLVLLVTHSLRQIEAYDSVTVLSGGFLAYSADPRDLTDYFQVKSPELIYPALAKQEPKEWAADWSAVPKPEGLTQQNILEELKAISLTEGQKETLELPSLLSQVGTWLRRRIQIFLRDPAQVFLQLALLLVFPAVVTLFAYRGLPEVRNMAMSSDTGVVEQLRDSLAFTIQSSRVGTLVSGLAMFQVILLALMGSNSSAREVVGDRPILEKEKLAGLRPGAALLGMSIFLSFLVFAQASWMTLFVRAICQFPGDVLGQWIPLFLVTGAVTSLCLAISSWCSSSEQASLGSLYLVGFQLPLSGAILALPETLGLITRPFISAYWAWSAYLQTLRDTRFYDLVKSITETPLATSQVALWILLVHLLLGLVLAYFGMRRSQWR</sequence>
<feature type="transmembrane region" description="Helical" evidence="8">
    <location>
        <begin position="539"/>
        <end position="559"/>
    </location>
</feature>
<evidence type="ECO:0000256" key="6">
    <source>
        <dbReference type="ARBA" id="ARBA00022989"/>
    </source>
</evidence>
<feature type="transmembrane region" description="Helical" evidence="8">
    <location>
        <begin position="473"/>
        <end position="492"/>
    </location>
</feature>
<feature type="transmembrane region" description="Helical" evidence="8">
    <location>
        <begin position="305"/>
        <end position="326"/>
    </location>
</feature>
<dbReference type="InterPro" id="IPR015856">
    <property type="entry name" value="ABC_transpr_CbiO/EcfA_su"/>
</dbReference>
<evidence type="ECO:0000256" key="7">
    <source>
        <dbReference type="ARBA" id="ARBA00023136"/>
    </source>
</evidence>
<organism evidence="11 12">
    <name type="scientific">Verrucomicrobia subdivision 6 bacterium BACL9 MAG-120924-bin69</name>
    <dbReference type="NCBI Taxonomy" id="1655635"/>
    <lineage>
        <taxon>Bacteria</taxon>
        <taxon>Pseudomonadati</taxon>
        <taxon>Verrucomicrobiota</taxon>
        <taxon>Verrucomicrobiia</taxon>
        <taxon>Verrucomicrobiales</taxon>
        <taxon>Verrucomicrobia subdivision 6</taxon>
    </lineage>
</organism>
<evidence type="ECO:0000256" key="4">
    <source>
        <dbReference type="ARBA" id="ARBA00022741"/>
    </source>
</evidence>
<comment type="subcellular location">
    <subcellularLocation>
        <location evidence="1">Membrane</location>
        <topology evidence="1">Multi-pass membrane protein</topology>
    </subcellularLocation>
</comment>
<protein>
    <submittedName>
        <fullName evidence="11">Uncharacterized protein</fullName>
    </submittedName>
</protein>
<dbReference type="GO" id="GO:0016887">
    <property type="term" value="F:ATP hydrolysis activity"/>
    <property type="evidence" value="ECO:0007669"/>
    <property type="project" value="InterPro"/>
</dbReference>
<keyword evidence="3 8" id="KW-0812">Transmembrane</keyword>
<gene>
    <name evidence="11" type="ORF">ABS33_04820</name>
</gene>
<feature type="transmembrane region" description="Helical" evidence="8">
    <location>
        <begin position="400"/>
        <end position="421"/>
    </location>
</feature>
<keyword evidence="2" id="KW-0813">Transport</keyword>
<dbReference type="InterPro" id="IPR001763">
    <property type="entry name" value="Rhodanese-like_dom"/>
</dbReference>